<dbReference type="SUPFAM" id="SSF47954">
    <property type="entry name" value="Cyclin-like"/>
    <property type="match status" value="1"/>
</dbReference>
<protein>
    <recommendedName>
        <fullName evidence="2">Cyclin-like domain-containing protein</fullName>
    </recommendedName>
</protein>
<dbReference type="SMART" id="SM00385">
    <property type="entry name" value="CYCLIN"/>
    <property type="match status" value="1"/>
</dbReference>
<dbReference type="Gene3D" id="1.10.472.10">
    <property type="entry name" value="Cyclin-like"/>
    <property type="match status" value="1"/>
</dbReference>
<evidence type="ECO:0000256" key="1">
    <source>
        <dbReference type="RuleBase" id="RU000383"/>
    </source>
</evidence>
<dbReference type="InterPro" id="IPR036915">
    <property type="entry name" value="Cyclin-like_sf"/>
</dbReference>
<accession>A0A9P0PEJ0</accession>
<proteinExistence type="inferred from homology"/>
<dbReference type="Pfam" id="PF00134">
    <property type="entry name" value="Cyclin_N"/>
    <property type="match status" value="1"/>
</dbReference>
<dbReference type="InterPro" id="IPR006671">
    <property type="entry name" value="Cyclin_N"/>
</dbReference>
<reference evidence="3" key="1">
    <citation type="submission" date="2022-03" db="EMBL/GenBank/DDBJ databases">
        <authorList>
            <person name="Sayadi A."/>
        </authorList>
    </citation>
    <scope>NUCLEOTIDE SEQUENCE</scope>
</reference>
<evidence type="ECO:0000313" key="4">
    <source>
        <dbReference type="Proteomes" id="UP001152888"/>
    </source>
</evidence>
<evidence type="ECO:0000313" key="3">
    <source>
        <dbReference type="EMBL" id="CAH1982944.1"/>
    </source>
</evidence>
<organism evidence="3 4">
    <name type="scientific">Acanthoscelides obtectus</name>
    <name type="common">Bean weevil</name>
    <name type="synonym">Bruchus obtectus</name>
    <dbReference type="NCBI Taxonomy" id="200917"/>
    <lineage>
        <taxon>Eukaryota</taxon>
        <taxon>Metazoa</taxon>
        <taxon>Ecdysozoa</taxon>
        <taxon>Arthropoda</taxon>
        <taxon>Hexapoda</taxon>
        <taxon>Insecta</taxon>
        <taxon>Pterygota</taxon>
        <taxon>Neoptera</taxon>
        <taxon>Endopterygota</taxon>
        <taxon>Coleoptera</taxon>
        <taxon>Polyphaga</taxon>
        <taxon>Cucujiformia</taxon>
        <taxon>Chrysomeloidea</taxon>
        <taxon>Chrysomelidae</taxon>
        <taxon>Bruchinae</taxon>
        <taxon>Bruchini</taxon>
        <taxon>Acanthoscelides</taxon>
    </lineage>
</organism>
<dbReference type="AlphaFoldDB" id="A0A9P0PEJ0"/>
<evidence type="ECO:0000259" key="2">
    <source>
        <dbReference type="SMART" id="SM00385"/>
    </source>
</evidence>
<dbReference type="InterPro" id="IPR013763">
    <property type="entry name" value="Cyclin-like_dom"/>
</dbReference>
<dbReference type="CDD" id="cd00043">
    <property type="entry name" value="CYCLIN_SF"/>
    <property type="match status" value="1"/>
</dbReference>
<dbReference type="EMBL" id="CAKOFQ010006929">
    <property type="protein sequence ID" value="CAH1982944.1"/>
    <property type="molecule type" value="Genomic_DNA"/>
</dbReference>
<keyword evidence="1" id="KW-0195">Cyclin</keyword>
<sequence length="181" mass="21204">MSSNELGSEMLPDWVSNIQEKYDEYKEPTLHVSTLNLLRVISRSLKQDLRAFVTAIEIIEEYIRAKRGTQINSPTLVALCSVFMASKFIGNQDLKIQHIQSIVRKLTGQTYQYNEVVLCEVDILSTLKSYVPMSNKVDDLTTFIYKFEKDTRIRADVMPICMDVMEMLYLTRRRWFYRHST</sequence>
<comment type="similarity">
    <text evidence="1">Belongs to the cyclin family.</text>
</comment>
<keyword evidence="4" id="KW-1185">Reference proteome</keyword>
<gene>
    <name evidence="3" type="ORF">ACAOBT_LOCUS15292</name>
</gene>
<dbReference type="OrthoDB" id="6752703at2759"/>
<dbReference type="Proteomes" id="UP001152888">
    <property type="component" value="Unassembled WGS sequence"/>
</dbReference>
<comment type="caution">
    <text evidence="3">The sequence shown here is derived from an EMBL/GenBank/DDBJ whole genome shotgun (WGS) entry which is preliminary data.</text>
</comment>
<feature type="domain" description="Cyclin-like" evidence="2">
    <location>
        <begin position="36"/>
        <end position="125"/>
    </location>
</feature>
<name>A0A9P0PEJ0_ACAOB</name>